<feature type="transmembrane region" description="Helical" evidence="1">
    <location>
        <begin position="125"/>
        <end position="145"/>
    </location>
</feature>
<gene>
    <name evidence="2" type="ORF">BJI69_20900</name>
</gene>
<keyword evidence="1" id="KW-0812">Transmembrane</keyword>
<protein>
    <recommendedName>
        <fullName evidence="4">Peptidase M50 domain-containing protein</fullName>
    </recommendedName>
</protein>
<organism evidence="2 3">
    <name type="scientific">Luteibacter rhizovicinus DSM 16549</name>
    <dbReference type="NCBI Taxonomy" id="1440763"/>
    <lineage>
        <taxon>Bacteria</taxon>
        <taxon>Pseudomonadati</taxon>
        <taxon>Pseudomonadota</taxon>
        <taxon>Gammaproteobacteria</taxon>
        <taxon>Lysobacterales</taxon>
        <taxon>Rhodanobacteraceae</taxon>
        <taxon>Luteibacter</taxon>
    </lineage>
</organism>
<feature type="transmembrane region" description="Helical" evidence="1">
    <location>
        <begin position="92"/>
        <end position="113"/>
    </location>
</feature>
<reference evidence="3" key="1">
    <citation type="submission" date="2016-09" db="EMBL/GenBank/DDBJ databases">
        <authorList>
            <person name="Lysoe E."/>
        </authorList>
    </citation>
    <scope>NUCLEOTIDE SEQUENCE [LARGE SCALE GENOMIC DNA]</scope>
    <source>
        <strain evidence="3">LJ96T</strain>
    </source>
</reference>
<proteinExistence type="predicted"/>
<sequence length="264" mass="29126">MDRDSRSHDTAFGRSTIVFALVTLLYVLVAHALAYLTHEYAHTVTAWSLGWMARPFDVDYGAATVSNIIFLGDVSDNVSYDPIFASGHGPSAAMIALAGPFLGNGISYFLIYAVTGAAWVRSRRYVLMFLYWLALMCAANIWSYVPIRALTTHADIALAAKGFGISTWLLFPFVMAISAFVTWHFLTRMVARACEPIVAGSLPNLVLFVAFTAFWYFSFFGGDPTSGSYGPISQILSITSRYLLFPLCAAWLGSRYVARFISPR</sequence>
<feature type="transmembrane region" description="Helical" evidence="1">
    <location>
        <begin position="165"/>
        <end position="186"/>
    </location>
</feature>
<name>A0A1L3EYH6_9GAMM</name>
<evidence type="ECO:0000313" key="3">
    <source>
        <dbReference type="Proteomes" id="UP000182987"/>
    </source>
</evidence>
<accession>A0A1L3EYH6</accession>
<evidence type="ECO:0000256" key="1">
    <source>
        <dbReference type="SAM" id="Phobius"/>
    </source>
</evidence>
<feature type="transmembrane region" description="Helical" evidence="1">
    <location>
        <begin position="198"/>
        <end position="218"/>
    </location>
</feature>
<dbReference type="EMBL" id="CP017480">
    <property type="protein sequence ID" value="APG06115.1"/>
    <property type="molecule type" value="Genomic_DNA"/>
</dbReference>
<dbReference type="RefSeq" id="WP_071925056.1">
    <property type="nucleotide sequence ID" value="NZ_CP017480.1"/>
</dbReference>
<dbReference type="Proteomes" id="UP000182987">
    <property type="component" value="Chromosome"/>
</dbReference>
<evidence type="ECO:0008006" key="4">
    <source>
        <dbReference type="Google" id="ProtNLM"/>
    </source>
</evidence>
<feature type="transmembrane region" description="Helical" evidence="1">
    <location>
        <begin position="12"/>
        <end position="36"/>
    </location>
</feature>
<feature type="transmembrane region" description="Helical" evidence="1">
    <location>
        <begin position="238"/>
        <end position="258"/>
    </location>
</feature>
<dbReference type="STRING" id="1440763.BJI69_20900"/>
<keyword evidence="1" id="KW-0472">Membrane</keyword>
<keyword evidence="3" id="KW-1185">Reference proteome</keyword>
<dbReference type="AlphaFoldDB" id="A0A1L3EYH6"/>
<evidence type="ECO:0000313" key="2">
    <source>
        <dbReference type="EMBL" id="APG06115.1"/>
    </source>
</evidence>
<keyword evidence="1" id="KW-1133">Transmembrane helix</keyword>
<dbReference type="KEGG" id="lrz:BJI69_20900"/>